<reference evidence="3 4" key="1">
    <citation type="journal article" date="2022" name="Front. Microbiol.">
        <title>Identification and characterization of a novel class of self-sufficient cytochrome P450 hydroxylase involved in cyclohexanecarboxylate degradation in Paraburkholderia terrae strain KU-64.</title>
        <authorList>
            <person name="Yamamoto T."/>
            <person name="Hasegawa Y."/>
            <person name="Iwaki H."/>
        </authorList>
    </citation>
    <scope>NUCLEOTIDE SEQUENCE [LARGE SCALE GENOMIC DNA]</scope>
    <source>
        <strain evidence="3 4">KU-64</strain>
    </source>
</reference>
<feature type="region of interest" description="Disordered" evidence="2">
    <location>
        <begin position="65"/>
        <end position="103"/>
    </location>
</feature>
<name>A0ABN6JZK1_9BURK</name>
<organism evidence="3 4">
    <name type="scientific">Paraburkholderia terrae</name>
    <dbReference type="NCBI Taxonomy" id="311230"/>
    <lineage>
        <taxon>Bacteria</taxon>
        <taxon>Pseudomonadati</taxon>
        <taxon>Pseudomonadota</taxon>
        <taxon>Betaproteobacteria</taxon>
        <taxon>Burkholderiales</taxon>
        <taxon>Burkholderiaceae</taxon>
        <taxon>Paraburkholderia</taxon>
    </lineage>
</organism>
<gene>
    <name evidence="3" type="ORF">PTKU64_94450</name>
</gene>
<proteinExistence type="predicted"/>
<dbReference type="EMBL" id="AP024960">
    <property type="protein sequence ID" value="BCZ85770.1"/>
    <property type="molecule type" value="Genomic_DNA"/>
</dbReference>
<sequence>MGYLFTRQQLYELVWAGPITTLAKSLVISDVGLAKACRRGDIPLPPRGYWAGLNAGQHVVRTPLPQRAPGASDRVAVGSGRPRVFRPDGDDDSPNVEELPPGPPVYDETLEAVEARIRQALPAKFRFVRSLDNAHPFISRLLREDDERREAMAKNRYAWDKPRFESPFEQRRLVFLSNLFTLLATLDVRASLRGREARELGLHIGGQHVELKVDTLASLRPRKGAPKGKRGEPMAVEVRVARWKHDEREEWLFWSDSDAGRLEDQLREIAVALVLTAERQYRKALQFAYEWDRHSFEEKIEQTRKAREEAEQRERETRLQAERDRGARLLAQVSGWQQAEQIRAYVEAVLSSPDALPGRAFDGERDAWAHWARTVANGLDPLTSPDPAIPDREATLPTDATLMDDTPGGPSGQALSDEARTRSPPTQK</sequence>
<dbReference type="Proteomes" id="UP001319874">
    <property type="component" value="Plasmid pPT70"/>
</dbReference>
<dbReference type="RefSeq" id="WP_229518231.1">
    <property type="nucleotide sequence ID" value="NZ_AP024960.1"/>
</dbReference>
<evidence type="ECO:0000256" key="2">
    <source>
        <dbReference type="SAM" id="MobiDB-lite"/>
    </source>
</evidence>
<accession>A0ABN6JZK1</accession>
<keyword evidence="3" id="KW-0614">Plasmid</keyword>
<keyword evidence="4" id="KW-1185">Reference proteome</keyword>
<evidence type="ECO:0000313" key="3">
    <source>
        <dbReference type="EMBL" id="BCZ85770.1"/>
    </source>
</evidence>
<evidence type="ECO:0000256" key="1">
    <source>
        <dbReference type="SAM" id="Coils"/>
    </source>
</evidence>
<geneLocation type="plasmid" evidence="3 4">
    <name>pPT70</name>
</geneLocation>
<feature type="coiled-coil region" evidence="1">
    <location>
        <begin position="293"/>
        <end position="320"/>
    </location>
</feature>
<evidence type="ECO:0000313" key="4">
    <source>
        <dbReference type="Proteomes" id="UP001319874"/>
    </source>
</evidence>
<feature type="region of interest" description="Disordered" evidence="2">
    <location>
        <begin position="378"/>
        <end position="428"/>
    </location>
</feature>
<keyword evidence="1" id="KW-0175">Coiled coil</keyword>
<protein>
    <submittedName>
        <fullName evidence="3">Uncharacterized protein</fullName>
    </submittedName>
</protein>